<dbReference type="EC" id="3.1.3.16" evidence="5"/>
<evidence type="ECO:0000256" key="17">
    <source>
        <dbReference type="ARBA" id="ARBA00047986"/>
    </source>
</evidence>
<dbReference type="GO" id="GO:0008285">
    <property type="term" value="P:negative regulation of cell population proliferation"/>
    <property type="evidence" value="ECO:0007669"/>
    <property type="project" value="TreeGrafter"/>
</dbReference>
<evidence type="ECO:0000313" key="24">
    <source>
        <dbReference type="EMBL" id="KZS12941.1"/>
    </source>
</evidence>
<comment type="catalytic activity">
    <reaction evidence="11">
        <text>1,2-dioctanoyl-sn-glycero-3-phospho-(1D-myo-inositol-3,4,5-trisphosphate) + H2O = 1,2-dioctanoyl-sn-glycero-3-phospho-(1D-myo-inositol-4,5-bisphosphate) + phosphate</text>
        <dbReference type="Rhea" id="RHEA:43552"/>
        <dbReference type="ChEBI" id="CHEBI:15377"/>
        <dbReference type="ChEBI" id="CHEBI:43474"/>
        <dbReference type="ChEBI" id="CHEBI:83416"/>
        <dbReference type="ChEBI" id="CHEBI:83419"/>
    </reaction>
    <physiologicalReaction direction="left-to-right" evidence="11">
        <dbReference type="Rhea" id="RHEA:43553"/>
    </physiologicalReaction>
</comment>
<evidence type="ECO:0000256" key="5">
    <source>
        <dbReference type="ARBA" id="ARBA00013081"/>
    </source>
</evidence>
<dbReference type="InterPro" id="IPR057023">
    <property type="entry name" value="PTP-SAK"/>
</dbReference>
<evidence type="ECO:0000256" key="8">
    <source>
        <dbReference type="ARBA" id="ARBA00022912"/>
    </source>
</evidence>
<dbReference type="InterPro" id="IPR029023">
    <property type="entry name" value="Tensin_phosphatase"/>
</dbReference>
<dbReference type="PROSITE" id="PS51182">
    <property type="entry name" value="C2_TENSIN"/>
    <property type="match status" value="1"/>
</dbReference>
<keyword evidence="25" id="KW-1185">Reference proteome</keyword>
<feature type="domain" description="Phosphatase tensin-type" evidence="22">
    <location>
        <begin position="14"/>
        <end position="185"/>
    </location>
</feature>
<dbReference type="Proteomes" id="UP000076858">
    <property type="component" value="Unassembled WGS sequence"/>
</dbReference>
<dbReference type="PROSITE" id="PS50056">
    <property type="entry name" value="TYR_PHOSPHATASE_2"/>
    <property type="match status" value="1"/>
</dbReference>
<dbReference type="InterPro" id="IPR051281">
    <property type="entry name" value="Dual-spec_lipid-protein_phosph"/>
</dbReference>
<dbReference type="GO" id="GO:0048870">
    <property type="term" value="P:cell motility"/>
    <property type="evidence" value="ECO:0007669"/>
    <property type="project" value="TreeGrafter"/>
</dbReference>
<comment type="catalytic activity">
    <reaction evidence="10">
        <text>1,2-dihexadecanoyl-sn-glycero-3-phospho-(1D-myo-inositol-3,4,5-trisphosphate) + H2O = 1,2-dihexadecanoyl-sn-glycero-3-phospho-(1D-myo-inositol-4,5-bisphosphate) + phosphate</text>
        <dbReference type="Rhea" id="RHEA:43560"/>
        <dbReference type="ChEBI" id="CHEBI:15377"/>
        <dbReference type="ChEBI" id="CHEBI:43474"/>
        <dbReference type="ChEBI" id="CHEBI:83420"/>
        <dbReference type="ChEBI" id="CHEBI:83423"/>
    </reaction>
    <physiologicalReaction direction="left-to-right" evidence="10">
        <dbReference type="Rhea" id="RHEA:43561"/>
    </physiologicalReaction>
</comment>
<dbReference type="AlphaFoldDB" id="A0A164W4D1"/>
<dbReference type="EC" id="3.1.3.48" evidence="4"/>
<comment type="catalytic activity">
    <reaction evidence="13">
        <text>1D-myo-inositol 1,3,4,5-tetrakisphosphate + H2O = 1D-myo-inositol 1,4,5-trisphosphate + phosphate</text>
        <dbReference type="Rhea" id="RHEA:77155"/>
        <dbReference type="ChEBI" id="CHEBI:15377"/>
        <dbReference type="ChEBI" id="CHEBI:43474"/>
        <dbReference type="ChEBI" id="CHEBI:57895"/>
        <dbReference type="ChEBI" id="CHEBI:203600"/>
    </reaction>
    <physiologicalReaction direction="left-to-right" evidence="13">
        <dbReference type="Rhea" id="RHEA:77156"/>
    </physiologicalReaction>
</comment>
<dbReference type="InterPro" id="IPR016130">
    <property type="entry name" value="Tyr_Pase_AS"/>
</dbReference>
<feature type="region of interest" description="Disordered" evidence="20">
    <location>
        <begin position="514"/>
        <end position="569"/>
    </location>
</feature>
<dbReference type="PROSITE" id="PS51181">
    <property type="entry name" value="PPASE_TENSIN"/>
    <property type="match status" value="1"/>
</dbReference>
<dbReference type="InterPro" id="IPR000387">
    <property type="entry name" value="Tyr_Pase_dom"/>
</dbReference>
<keyword evidence="6" id="KW-0963">Cytoplasm</keyword>
<dbReference type="GO" id="GO:0051896">
    <property type="term" value="P:regulation of phosphatidylinositol 3-kinase/protein kinase B signal transduction"/>
    <property type="evidence" value="ECO:0007669"/>
    <property type="project" value="TreeGrafter"/>
</dbReference>
<dbReference type="OrthoDB" id="16692at2759"/>
<dbReference type="Gene3D" id="3.90.190.10">
    <property type="entry name" value="Protein tyrosine phosphatase superfamily"/>
    <property type="match status" value="1"/>
</dbReference>
<dbReference type="InterPro" id="IPR045101">
    <property type="entry name" value="PTP_PTEN"/>
</dbReference>
<feature type="compositionally biased region" description="Polar residues" evidence="20">
    <location>
        <begin position="547"/>
        <end position="556"/>
    </location>
</feature>
<dbReference type="InterPro" id="IPR029021">
    <property type="entry name" value="Prot-tyrosine_phosphatase-like"/>
</dbReference>
<feature type="compositionally biased region" description="Basic and acidic residues" evidence="20">
    <location>
        <begin position="514"/>
        <end position="528"/>
    </location>
</feature>
<dbReference type="GO" id="GO:0016314">
    <property type="term" value="F:phosphatidylinositol-3,4,5-trisphosphate 3-phosphatase activity"/>
    <property type="evidence" value="ECO:0007669"/>
    <property type="project" value="UniProtKB-EC"/>
</dbReference>
<dbReference type="GO" id="GO:0005634">
    <property type="term" value="C:nucleus"/>
    <property type="evidence" value="ECO:0007669"/>
    <property type="project" value="TreeGrafter"/>
</dbReference>
<dbReference type="GO" id="GO:0043491">
    <property type="term" value="P:phosphatidylinositol 3-kinase/protein kinase B signal transduction"/>
    <property type="evidence" value="ECO:0007669"/>
    <property type="project" value="TreeGrafter"/>
</dbReference>
<organism evidence="24 25">
    <name type="scientific">Daphnia magna</name>
    <dbReference type="NCBI Taxonomy" id="35525"/>
    <lineage>
        <taxon>Eukaryota</taxon>
        <taxon>Metazoa</taxon>
        <taxon>Ecdysozoa</taxon>
        <taxon>Arthropoda</taxon>
        <taxon>Crustacea</taxon>
        <taxon>Branchiopoda</taxon>
        <taxon>Diplostraca</taxon>
        <taxon>Cladocera</taxon>
        <taxon>Anomopoda</taxon>
        <taxon>Daphniidae</taxon>
        <taxon>Daphnia</taxon>
    </lineage>
</organism>
<evidence type="ECO:0000256" key="13">
    <source>
        <dbReference type="ARBA" id="ARBA00043734"/>
    </source>
</evidence>
<comment type="catalytic activity">
    <reaction evidence="19">
        <text>O-phospho-L-tyrosyl-[protein] + H2O = L-tyrosyl-[protein] + phosphate</text>
        <dbReference type="Rhea" id="RHEA:10684"/>
        <dbReference type="Rhea" id="RHEA-COMP:10136"/>
        <dbReference type="Rhea" id="RHEA-COMP:20101"/>
        <dbReference type="ChEBI" id="CHEBI:15377"/>
        <dbReference type="ChEBI" id="CHEBI:43474"/>
        <dbReference type="ChEBI" id="CHEBI:46858"/>
        <dbReference type="ChEBI" id="CHEBI:61978"/>
        <dbReference type="EC" id="3.1.3.48"/>
    </reaction>
    <physiologicalReaction direction="left-to-right" evidence="19">
        <dbReference type="Rhea" id="RHEA:10685"/>
    </physiologicalReaction>
</comment>
<dbReference type="GO" id="GO:0046856">
    <property type="term" value="P:phosphatidylinositol dephosphorylation"/>
    <property type="evidence" value="ECO:0007669"/>
    <property type="project" value="TreeGrafter"/>
</dbReference>
<dbReference type="PANTHER" id="PTHR12305:SF81">
    <property type="entry name" value="PHOSPHATIDYLINOSITOL 3,4,5-TRISPHOSPHATE 3-PHOSPHATASE AND DUAL-SPECIFICITY PROTEIN PHOSPHATASE PTEN"/>
    <property type="match status" value="1"/>
</dbReference>
<dbReference type="GO" id="GO:0005829">
    <property type="term" value="C:cytosol"/>
    <property type="evidence" value="ECO:0007669"/>
    <property type="project" value="TreeGrafter"/>
</dbReference>
<evidence type="ECO:0000259" key="22">
    <source>
        <dbReference type="PROSITE" id="PS51181"/>
    </source>
</evidence>
<feature type="region of interest" description="Disordered" evidence="20">
    <location>
        <begin position="586"/>
        <end position="610"/>
    </location>
</feature>
<feature type="region of interest" description="Disordered" evidence="20">
    <location>
        <begin position="285"/>
        <end position="310"/>
    </location>
</feature>
<evidence type="ECO:0000256" key="14">
    <source>
        <dbReference type="ARBA" id="ARBA00043760"/>
    </source>
</evidence>
<evidence type="ECO:0000256" key="19">
    <source>
        <dbReference type="ARBA" id="ARBA00051341"/>
    </source>
</evidence>
<comment type="subcellular location">
    <subcellularLocation>
        <location evidence="1">Cytoplasm</location>
    </subcellularLocation>
</comment>
<dbReference type="SUPFAM" id="SSF49562">
    <property type="entry name" value="C2 domain (Calcium/lipid-binding domain, CaLB)"/>
    <property type="match status" value="1"/>
</dbReference>
<keyword evidence="9" id="KW-0443">Lipid metabolism</keyword>
<protein>
    <recommendedName>
        <fullName evidence="12">Phosphatidylinositol 3,4,5-trisphosphate 3-phosphatase and dual-specificity protein phosphatase PTEN</fullName>
        <ecNumber evidence="5">3.1.3.16</ecNumber>
        <ecNumber evidence="4">3.1.3.48</ecNumber>
        <ecNumber evidence="3">3.1.3.67</ecNumber>
    </recommendedName>
    <alternativeName>
        <fullName evidence="16">Inositol polyphosphate 3-phosphatase</fullName>
    </alternativeName>
</protein>
<keyword evidence="7" id="KW-0378">Hydrolase</keyword>
<dbReference type="GO" id="GO:0004725">
    <property type="term" value="F:protein tyrosine phosphatase activity"/>
    <property type="evidence" value="ECO:0007669"/>
    <property type="project" value="UniProtKB-EC"/>
</dbReference>
<reference evidence="24 25" key="1">
    <citation type="submission" date="2016-03" db="EMBL/GenBank/DDBJ databases">
        <title>EvidentialGene: Evidence-directed Construction of Genes on Genomes.</title>
        <authorList>
            <person name="Gilbert D.G."/>
            <person name="Choi J.-H."/>
            <person name="Mockaitis K."/>
            <person name="Colbourne J."/>
            <person name="Pfrender M."/>
        </authorList>
    </citation>
    <scope>NUCLEOTIDE SEQUENCE [LARGE SCALE GENOMIC DNA]</scope>
    <source>
        <strain evidence="24 25">Xinb3</strain>
        <tissue evidence="24">Complete organism</tissue>
    </source>
</reference>
<feature type="domain" description="C2 tensin-type" evidence="23">
    <location>
        <begin position="191"/>
        <end position="414"/>
    </location>
</feature>
<dbReference type="GO" id="GO:0005886">
    <property type="term" value="C:plasma membrane"/>
    <property type="evidence" value="ECO:0007669"/>
    <property type="project" value="TreeGrafter"/>
</dbReference>
<evidence type="ECO:0000256" key="7">
    <source>
        <dbReference type="ARBA" id="ARBA00022801"/>
    </source>
</evidence>
<evidence type="ECO:0000259" key="21">
    <source>
        <dbReference type="PROSITE" id="PS50056"/>
    </source>
</evidence>
<comment type="catalytic activity">
    <reaction evidence="14">
        <text>a 1,2-diacyl-sn-glycero-3-phospho-(1D-myo-inositol-3,4,5-trisphosphate) + H2O = a 1,2-diacyl-sn-glycero-3-phospho-(1D-myo-inositol-4,5-bisphosphate) + phosphate</text>
        <dbReference type="Rhea" id="RHEA:25017"/>
        <dbReference type="ChEBI" id="CHEBI:15377"/>
        <dbReference type="ChEBI" id="CHEBI:43474"/>
        <dbReference type="ChEBI" id="CHEBI:57836"/>
        <dbReference type="ChEBI" id="CHEBI:58456"/>
        <dbReference type="EC" id="3.1.3.67"/>
    </reaction>
    <physiologicalReaction direction="left-to-right" evidence="14">
        <dbReference type="Rhea" id="RHEA:25018"/>
    </physiologicalReaction>
</comment>
<dbReference type="GO" id="GO:0050793">
    <property type="term" value="P:regulation of developmental process"/>
    <property type="evidence" value="ECO:0007669"/>
    <property type="project" value="UniProtKB-ARBA"/>
</dbReference>
<evidence type="ECO:0000256" key="20">
    <source>
        <dbReference type="SAM" id="MobiDB-lite"/>
    </source>
</evidence>
<comment type="catalytic activity">
    <reaction evidence="18">
        <text>O-phospho-L-threonyl-[protein] + H2O = L-threonyl-[protein] + phosphate</text>
        <dbReference type="Rhea" id="RHEA:47004"/>
        <dbReference type="Rhea" id="RHEA-COMP:11060"/>
        <dbReference type="Rhea" id="RHEA-COMP:11605"/>
        <dbReference type="ChEBI" id="CHEBI:15377"/>
        <dbReference type="ChEBI" id="CHEBI:30013"/>
        <dbReference type="ChEBI" id="CHEBI:43474"/>
        <dbReference type="ChEBI" id="CHEBI:61977"/>
        <dbReference type="EC" id="3.1.3.16"/>
    </reaction>
    <physiologicalReaction direction="left-to-right" evidence="18">
        <dbReference type="Rhea" id="RHEA:47005"/>
    </physiologicalReaction>
</comment>
<evidence type="ECO:0000256" key="2">
    <source>
        <dbReference type="ARBA" id="ARBA00007881"/>
    </source>
</evidence>
<dbReference type="GO" id="GO:0004722">
    <property type="term" value="F:protein serine/threonine phosphatase activity"/>
    <property type="evidence" value="ECO:0007669"/>
    <property type="project" value="UniProtKB-EC"/>
</dbReference>
<comment type="catalytic activity">
    <reaction evidence="17">
        <text>O-phospho-L-seryl-[protein] + H2O = L-seryl-[protein] + phosphate</text>
        <dbReference type="Rhea" id="RHEA:20629"/>
        <dbReference type="Rhea" id="RHEA-COMP:9863"/>
        <dbReference type="Rhea" id="RHEA-COMP:11604"/>
        <dbReference type="ChEBI" id="CHEBI:15377"/>
        <dbReference type="ChEBI" id="CHEBI:29999"/>
        <dbReference type="ChEBI" id="CHEBI:43474"/>
        <dbReference type="ChEBI" id="CHEBI:83421"/>
        <dbReference type="EC" id="3.1.3.16"/>
    </reaction>
    <physiologicalReaction direction="left-to-right" evidence="17">
        <dbReference type="Rhea" id="RHEA:20630"/>
    </physiologicalReaction>
</comment>
<evidence type="ECO:0000259" key="23">
    <source>
        <dbReference type="PROSITE" id="PS51182"/>
    </source>
</evidence>
<evidence type="ECO:0000256" key="1">
    <source>
        <dbReference type="ARBA" id="ARBA00004496"/>
    </source>
</evidence>
<evidence type="ECO:0000256" key="4">
    <source>
        <dbReference type="ARBA" id="ARBA00013064"/>
    </source>
</evidence>
<feature type="domain" description="Tyrosine specific protein phosphatases" evidence="21">
    <location>
        <begin position="102"/>
        <end position="173"/>
    </location>
</feature>
<evidence type="ECO:0000256" key="10">
    <source>
        <dbReference type="ARBA" id="ARBA00034256"/>
    </source>
</evidence>
<dbReference type="SUPFAM" id="SSF52799">
    <property type="entry name" value="(Phosphotyrosine protein) phosphatases II"/>
    <property type="match status" value="1"/>
</dbReference>
<name>A0A164W4D1_9CRUS</name>
<dbReference type="Gene3D" id="2.60.40.1110">
    <property type="match status" value="1"/>
</dbReference>
<dbReference type="SMART" id="SM01326">
    <property type="entry name" value="PTEN_C2"/>
    <property type="match status" value="1"/>
</dbReference>
<gene>
    <name evidence="24" type="ORF">APZ42_022191</name>
</gene>
<dbReference type="PANTHER" id="PTHR12305">
    <property type="entry name" value="PHOSPHATASE WITH HOMOLOGY TO TENSIN"/>
    <property type="match status" value="1"/>
</dbReference>
<proteinExistence type="inferred from homology"/>
<dbReference type="STRING" id="35525.A0A164W4D1"/>
<evidence type="ECO:0000256" key="11">
    <source>
        <dbReference type="ARBA" id="ARBA00034268"/>
    </source>
</evidence>
<evidence type="ECO:0000256" key="12">
    <source>
        <dbReference type="ARBA" id="ARBA00034338"/>
    </source>
</evidence>
<dbReference type="PROSITE" id="PS00383">
    <property type="entry name" value="TYR_PHOSPHATASE_1"/>
    <property type="match status" value="1"/>
</dbReference>
<dbReference type="EC" id="3.1.3.67" evidence="3"/>
<comment type="caution">
    <text evidence="24">The sequence shown here is derived from an EMBL/GenBank/DDBJ whole genome shotgun (WGS) entry which is preliminary data.</text>
</comment>
<dbReference type="GO" id="GO:0042995">
    <property type="term" value="C:cell projection"/>
    <property type="evidence" value="ECO:0007669"/>
    <property type="project" value="UniProtKB-ARBA"/>
</dbReference>
<dbReference type="EMBL" id="LRGB01001348">
    <property type="protein sequence ID" value="KZS12941.1"/>
    <property type="molecule type" value="Genomic_DNA"/>
</dbReference>
<dbReference type="InterPro" id="IPR035892">
    <property type="entry name" value="C2_domain_sf"/>
</dbReference>
<comment type="catalytic activity">
    <reaction evidence="15">
        <text>1D-myo-inositol 1,3,4,5,6-pentakisphosphate + H2O = 1D-myo-inositol 1,4,5,6-tetrakisphosphate + phosphate</text>
        <dbReference type="Rhea" id="RHEA:77143"/>
        <dbReference type="ChEBI" id="CHEBI:15377"/>
        <dbReference type="ChEBI" id="CHEBI:43474"/>
        <dbReference type="ChEBI" id="CHEBI:57627"/>
        <dbReference type="ChEBI" id="CHEBI:57733"/>
    </reaction>
    <physiologicalReaction direction="left-to-right" evidence="15">
        <dbReference type="Rhea" id="RHEA:77144"/>
    </physiologicalReaction>
</comment>
<evidence type="ECO:0000256" key="9">
    <source>
        <dbReference type="ARBA" id="ARBA00023098"/>
    </source>
</evidence>
<evidence type="ECO:0000313" key="25">
    <source>
        <dbReference type="Proteomes" id="UP000076858"/>
    </source>
</evidence>
<sequence>MASTIKGLVSRKKKRYKEDGFNLDLTYIFENVIAMGYPAAKLEGVYRNHIDDVYRFLETKHKDHYKIYNLCSERSYDCSRFKNRVSSFPFDDHNPPKLGSIEPFCKDMDEWLGQDPSNVAAIHCKAGKGRTGLMICCYILHRRWAENADEALKHYGQTRTHDTKGVTIPSQRRYVEYYDQLLKAGGSGYSLCPLELREIRLQPIPNMSGGCVPVLTVHEAESQQEFTPPIELTKVGRVLRITLKTPLSLKGDVRVILKNKPNVIMMKEKMFHFWFNTYFVKDQALPPSPSPSPRRTLNEKNDFPSNGLDSTVSMTKAEGLALKNRFIGSLIERPEHSGSCQTNHLSPNMVLLSSSSRASSLNSVYSENSSATTSEPKQWLSVTLVKRELDKACKDSNNKIFASDFKASQSNRFALTTLYFTRPGQVPLSTVGSLPNMDSAARANRSSMTTMNCSPAIPRFSSVASNGSSRPKTIATTGTNRSVKLSSPQNLGLLGPICWRPDKSTEGHVKISKHEEVEKHDQLPRHSDSSQTWSSENDSSDIEGSERNQFQSPVNQEQEEAEQDDTCTSSDAVGRYRLLSFSACTSEGSEGIVRLSPPSVDPTLKGWTST</sequence>
<evidence type="ECO:0000256" key="16">
    <source>
        <dbReference type="ARBA" id="ARBA00044309"/>
    </source>
</evidence>
<feature type="region of interest" description="Disordered" evidence="20">
    <location>
        <begin position="461"/>
        <end position="487"/>
    </location>
</feature>
<dbReference type="FunFam" id="3.90.190.10:FF:000029">
    <property type="entry name" value="Phosphatidylinositol 3,4,5-trisphosphate 3-phosphatase and dual-specificity protein phosphatase PTEN"/>
    <property type="match status" value="1"/>
</dbReference>
<evidence type="ECO:0000256" key="18">
    <source>
        <dbReference type="ARBA" id="ARBA00048832"/>
    </source>
</evidence>
<dbReference type="CDD" id="cd14509">
    <property type="entry name" value="PTP_PTEN"/>
    <property type="match status" value="1"/>
</dbReference>
<dbReference type="InterPro" id="IPR014020">
    <property type="entry name" value="Tensin_C2-dom"/>
</dbReference>
<comment type="similarity">
    <text evidence="2">Belongs to the PTEN phosphatase protein family.</text>
</comment>
<evidence type="ECO:0000256" key="15">
    <source>
        <dbReference type="ARBA" id="ARBA00043762"/>
    </source>
</evidence>
<keyword evidence="8" id="KW-0904">Protein phosphatase</keyword>
<evidence type="ECO:0000256" key="3">
    <source>
        <dbReference type="ARBA" id="ARBA00013015"/>
    </source>
</evidence>
<accession>A0A164W4D1</accession>
<dbReference type="Pfam" id="PF10409">
    <property type="entry name" value="PTEN_C2"/>
    <property type="match status" value="1"/>
</dbReference>
<evidence type="ECO:0000256" key="6">
    <source>
        <dbReference type="ARBA" id="ARBA00022490"/>
    </source>
</evidence>
<dbReference type="Pfam" id="PF22784">
    <property type="entry name" value="PTP-SAK"/>
    <property type="match status" value="1"/>
</dbReference>
<feature type="compositionally biased region" description="Polar residues" evidence="20">
    <location>
        <begin position="462"/>
        <end position="487"/>
    </location>
</feature>